<feature type="chain" id="PRO_5020667401" evidence="1">
    <location>
        <begin position="22"/>
        <end position="264"/>
    </location>
</feature>
<dbReference type="RefSeq" id="WP_133463182.1">
    <property type="nucleotide sequence ID" value="NZ_SNWI01000001.1"/>
</dbReference>
<evidence type="ECO:0000259" key="2">
    <source>
        <dbReference type="Pfam" id="PF06439"/>
    </source>
</evidence>
<feature type="signal peptide" evidence="1">
    <location>
        <begin position="1"/>
        <end position="21"/>
    </location>
</feature>
<organism evidence="3 4">
    <name type="scientific">Sunxiuqinia elliptica</name>
    <dbReference type="NCBI Taxonomy" id="655355"/>
    <lineage>
        <taxon>Bacteria</taxon>
        <taxon>Pseudomonadati</taxon>
        <taxon>Bacteroidota</taxon>
        <taxon>Bacteroidia</taxon>
        <taxon>Marinilabiliales</taxon>
        <taxon>Prolixibacteraceae</taxon>
        <taxon>Sunxiuqinia</taxon>
    </lineage>
</organism>
<dbReference type="EMBL" id="SNWI01000001">
    <property type="protein sequence ID" value="TDO05058.1"/>
    <property type="molecule type" value="Genomic_DNA"/>
</dbReference>
<dbReference type="OrthoDB" id="9806233at2"/>
<gene>
    <name evidence="3" type="ORF">DET52_101414</name>
</gene>
<name>A0A4R6HAU3_9BACT</name>
<dbReference type="GO" id="GO:0016787">
    <property type="term" value="F:hydrolase activity"/>
    <property type="evidence" value="ECO:0007669"/>
    <property type="project" value="InterPro"/>
</dbReference>
<evidence type="ECO:0000313" key="3">
    <source>
        <dbReference type="EMBL" id="TDO05058.1"/>
    </source>
</evidence>
<dbReference type="Pfam" id="PF06439">
    <property type="entry name" value="3keto-disac_hyd"/>
    <property type="match status" value="1"/>
</dbReference>
<dbReference type="Proteomes" id="UP000294848">
    <property type="component" value="Unassembled WGS sequence"/>
</dbReference>
<evidence type="ECO:0000313" key="4">
    <source>
        <dbReference type="Proteomes" id="UP000294848"/>
    </source>
</evidence>
<evidence type="ECO:0000256" key="1">
    <source>
        <dbReference type="SAM" id="SignalP"/>
    </source>
</evidence>
<protein>
    <submittedName>
        <fullName evidence="3">Uncharacterized protein DUF1080</fullName>
    </submittedName>
</protein>
<reference evidence="3 4" key="1">
    <citation type="submission" date="2019-03" db="EMBL/GenBank/DDBJ databases">
        <title>Freshwater and sediment microbial communities from various areas in North America, analyzing microbe dynamics in response to fracking.</title>
        <authorList>
            <person name="Lamendella R."/>
        </authorList>
    </citation>
    <scope>NUCLEOTIDE SEQUENCE [LARGE SCALE GENOMIC DNA]</scope>
    <source>
        <strain evidence="3 4">114D</strain>
    </source>
</reference>
<dbReference type="AlphaFoldDB" id="A0A4R6HAU3"/>
<proteinExistence type="predicted"/>
<dbReference type="PROSITE" id="PS51257">
    <property type="entry name" value="PROKAR_LIPOPROTEIN"/>
    <property type="match status" value="1"/>
</dbReference>
<keyword evidence="1" id="KW-0732">Signal</keyword>
<comment type="caution">
    <text evidence="3">The sequence shown here is derived from an EMBL/GenBank/DDBJ whole genome shotgun (WGS) entry which is preliminary data.</text>
</comment>
<accession>A0A4R6HAU3</accession>
<feature type="domain" description="3-keto-alpha-glucoside-1,2-lyase/3-keto-2-hydroxy-glucal hydratase" evidence="2">
    <location>
        <begin position="54"/>
        <end position="262"/>
    </location>
</feature>
<dbReference type="InterPro" id="IPR010496">
    <property type="entry name" value="AL/BT2_dom"/>
</dbReference>
<sequence length="264" mass="29431">MRRVYLLLFAAVLSFATACNSGTKKTDETKEEKSAPVEEVVPDNALSAAEKGAGWILLFDGKTSEGWRGVNKDHFPAGWQIVDGTLMCKGSGEGEAGAEDGGDIIYDKKFSNFHLKLDWKISEGGNSGIFYLGQEKEDWPIWKTAPEMQVLDNERHPDAMLGKDGNRMAGSLYDLIPAKPQNTKPAGQWNSIEIISYKGTVVHKQNGEVVVEYHLWTDDWNNLVADSKFPGLNENWADVAKEGYFGLQDHGDDVWFKNIKIKEM</sequence>
<dbReference type="Gene3D" id="2.60.120.560">
    <property type="entry name" value="Exo-inulinase, domain 1"/>
    <property type="match status" value="1"/>
</dbReference>